<organism evidence="1 2">
    <name type="scientific">Eruca vesicaria subsp. sativa</name>
    <name type="common">Garden rocket</name>
    <name type="synonym">Eruca sativa</name>
    <dbReference type="NCBI Taxonomy" id="29727"/>
    <lineage>
        <taxon>Eukaryota</taxon>
        <taxon>Viridiplantae</taxon>
        <taxon>Streptophyta</taxon>
        <taxon>Embryophyta</taxon>
        <taxon>Tracheophyta</taxon>
        <taxon>Spermatophyta</taxon>
        <taxon>Magnoliopsida</taxon>
        <taxon>eudicotyledons</taxon>
        <taxon>Gunneridae</taxon>
        <taxon>Pentapetalae</taxon>
        <taxon>rosids</taxon>
        <taxon>malvids</taxon>
        <taxon>Brassicales</taxon>
        <taxon>Brassicaceae</taxon>
        <taxon>Brassiceae</taxon>
        <taxon>Eruca</taxon>
    </lineage>
</organism>
<dbReference type="AlphaFoldDB" id="A0ABC8LLH6"/>
<dbReference type="Proteomes" id="UP001642260">
    <property type="component" value="Unassembled WGS sequence"/>
</dbReference>
<gene>
    <name evidence="1" type="ORF">ERUC_LOCUS36890</name>
</gene>
<evidence type="ECO:0000313" key="2">
    <source>
        <dbReference type="Proteomes" id="UP001642260"/>
    </source>
</evidence>
<name>A0ABC8LLH6_ERUVS</name>
<reference evidence="1 2" key="1">
    <citation type="submission" date="2022-03" db="EMBL/GenBank/DDBJ databases">
        <authorList>
            <person name="Macdonald S."/>
            <person name="Ahmed S."/>
            <person name="Newling K."/>
        </authorList>
    </citation>
    <scope>NUCLEOTIDE SEQUENCE [LARGE SCALE GENOMIC DNA]</scope>
</reference>
<dbReference type="EMBL" id="CAKOAT010619598">
    <property type="protein sequence ID" value="CAH8384407.1"/>
    <property type="molecule type" value="Genomic_DNA"/>
</dbReference>
<proteinExistence type="predicted"/>
<accession>A0ABC8LLH6</accession>
<evidence type="ECO:0000313" key="1">
    <source>
        <dbReference type="EMBL" id="CAH8384407.1"/>
    </source>
</evidence>
<sequence>MIRLVIMLIILIFFFKQVFVSLRTTMFILGMMCVFIGISLLAPDDTRGNETIIHHLLMPMVYSKITGIRGNGLERAKILSMRGGSGWSKLAMEEGTRMLENTSYHHPSKA</sequence>
<comment type="caution">
    <text evidence="1">The sequence shown here is derived from an EMBL/GenBank/DDBJ whole genome shotgun (WGS) entry which is preliminary data.</text>
</comment>
<keyword evidence="2" id="KW-1185">Reference proteome</keyword>
<protein>
    <submittedName>
        <fullName evidence="1">Uncharacterized protein</fullName>
    </submittedName>
</protein>